<gene>
    <name evidence="3" type="ORF">C4B63_19g253</name>
    <name evidence="2" type="ORF">C4B63_19g255</name>
</gene>
<dbReference type="EMBL" id="PRFA01000019">
    <property type="protein sequence ID" value="PWU96247.1"/>
    <property type="molecule type" value="Genomic_DNA"/>
</dbReference>
<organism evidence="2 4">
    <name type="scientific">Trypanosoma cruzi</name>
    <dbReference type="NCBI Taxonomy" id="5693"/>
    <lineage>
        <taxon>Eukaryota</taxon>
        <taxon>Discoba</taxon>
        <taxon>Euglenozoa</taxon>
        <taxon>Kinetoplastea</taxon>
        <taxon>Metakinetoplastina</taxon>
        <taxon>Trypanosomatida</taxon>
        <taxon>Trypanosomatidae</taxon>
        <taxon>Trypanosoma</taxon>
        <taxon>Schizotrypanum</taxon>
    </lineage>
</organism>
<feature type="transmembrane region" description="Helical" evidence="1">
    <location>
        <begin position="72"/>
        <end position="88"/>
    </location>
</feature>
<dbReference type="VEuPathDB" id="TriTrypDB:C4B63_19g255"/>
<evidence type="ECO:0000313" key="3">
    <source>
        <dbReference type="EMBL" id="PWU96247.1"/>
    </source>
</evidence>
<comment type="caution">
    <text evidence="2">The sequence shown here is derived from an EMBL/GenBank/DDBJ whole genome shotgun (WGS) entry which is preliminary data.</text>
</comment>
<keyword evidence="1" id="KW-1133">Transmembrane helix</keyword>
<reference evidence="2 4" key="1">
    <citation type="journal article" date="2018" name="Microb. Genom.">
        <title>Expanding an expanded genome: long-read sequencing of Trypanosoma cruzi.</title>
        <authorList>
            <person name="Berna L."/>
            <person name="Rodriguez M."/>
            <person name="Chiribao M.L."/>
            <person name="Parodi-Talice A."/>
            <person name="Pita S."/>
            <person name="Rijo G."/>
            <person name="Alvarez-Valin F."/>
            <person name="Robello C."/>
        </authorList>
    </citation>
    <scope>NUCLEOTIDE SEQUENCE [LARGE SCALE GENOMIC DNA]</scope>
    <source>
        <strain evidence="2 4">Dm28c</strain>
    </source>
</reference>
<dbReference type="Proteomes" id="UP000246121">
    <property type="component" value="Unassembled WGS sequence"/>
</dbReference>
<feature type="transmembrane region" description="Helical" evidence="1">
    <location>
        <begin position="100"/>
        <end position="121"/>
    </location>
</feature>
<dbReference type="VEuPathDB" id="TriTrypDB:TcCL_ESM04442"/>
<dbReference type="EMBL" id="PRFA01000019">
    <property type="protein sequence ID" value="PWU96245.1"/>
    <property type="molecule type" value="Genomic_DNA"/>
</dbReference>
<evidence type="ECO:0000313" key="4">
    <source>
        <dbReference type="Proteomes" id="UP000246121"/>
    </source>
</evidence>
<dbReference type="AlphaFoldDB" id="A0A2V2VIJ0"/>
<protein>
    <submittedName>
        <fullName evidence="2">Putative microtubule-associated protein 1A/1B, light chain 3</fullName>
    </submittedName>
</protein>
<name>A0A2V2VIJ0_TRYCR</name>
<evidence type="ECO:0000256" key="1">
    <source>
        <dbReference type="SAM" id="Phobius"/>
    </source>
</evidence>
<dbReference type="VEuPathDB" id="TriTrypDB:C4B63_19g253"/>
<keyword evidence="1" id="KW-0812">Transmembrane</keyword>
<dbReference type="VEuPathDB" id="TriTrypDB:TcBrA4_0057060"/>
<proteinExistence type="predicted"/>
<dbReference type="VEuPathDB" id="TriTrypDB:TcG_01673"/>
<sequence length="181" mass="20787">MAIHLGMVPSSATVDQLRLAVRGAAELESITPVSLVVEGGVLSSTTFVGEFHAISEDADGFPYLDYTLERKFFLFSSCVFWWSYLRMIDCSLSAREWMGFFFLLLLLVVYFANSLYSIHFIKLAHDFFGRGLMLRVEEFPSFSGFWFWLVFGRTLPCLPRVRLVPQCWETRSGMQLKISFC</sequence>
<evidence type="ECO:0000313" key="2">
    <source>
        <dbReference type="EMBL" id="PWU96245.1"/>
    </source>
</evidence>
<accession>A0A2V2VIJ0</accession>
<keyword evidence="1" id="KW-0472">Membrane</keyword>